<evidence type="ECO:0000313" key="1">
    <source>
        <dbReference type="EMBL" id="KAG8650402.1"/>
    </source>
</evidence>
<sequence>MDVSLAARNLLQLPLLPSVPKICQSLQCHQSLPFQLPLPSLSTLPAACQHFGDANYWPASVVDSAFKTLCNIFLTMASFNCFILAFFISLAFLSMDVSIAARNLLQLPPLPSVPNLPKLAMPPIPAIPTLPQPSIPTLPTTQPSLPNPTLPPLPSLPTMPAAPKVTLPPMPSIPSIPSIPTTIPSIPFLSPPPAGN</sequence>
<name>A0ACB7HCB6_MANES</name>
<keyword evidence="2" id="KW-1185">Reference proteome</keyword>
<reference evidence="2" key="1">
    <citation type="journal article" date="2016" name="Nat. Biotechnol.">
        <title>Sequencing wild and cultivated cassava and related species reveals extensive interspecific hybridization and genetic diversity.</title>
        <authorList>
            <person name="Bredeson J.V."/>
            <person name="Lyons J.B."/>
            <person name="Prochnik S.E."/>
            <person name="Wu G.A."/>
            <person name="Ha C.M."/>
            <person name="Edsinger-Gonzales E."/>
            <person name="Grimwood J."/>
            <person name="Schmutz J."/>
            <person name="Rabbi I.Y."/>
            <person name="Egesi C."/>
            <person name="Nauluvula P."/>
            <person name="Lebot V."/>
            <person name="Ndunguru J."/>
            <person name="Mkamilo G."/>
            <person name="Bart R.S."/>
            <person name="Setter T.L."/>
            <person name="Gleadow R.M."/>
            <person name="Kulakow P."/>
            <person name="Ferguson M.E."/>
            <person name="Rounsley S."/>
            <person name="Rokhsar D.S."/>
        </authorList>
    </citation>
    <scope>NUCLEOTIDE SEQUENCE [LARGE SCALE GENOMIC DNA]</scope>
    <source>
        <strain evidence="2">cv. AM560-2</strain>
    </source>
</reference>
<organism evidence="1 2">
    <name type="scientific">Manihot esculenta</name>
    <name type="common">Cassava</name>
    <name type="synonym">Jatropha manihot</name>
    <dbReference type="NCBI Taxonomy" id="3983"/>
    <lineage>
        <taxon>Eukaryota</taxon>
        <taxon>Viridiplantae</taxon>
        <taxon>Streptophyta</taxon>
        <taxon>Embryophyta</taxon>
        <taxon>Tracheophyta</taxon>
        <taxon>Spermatophyta</taxon>
        <taxon>Magnoliopsida</taxon>
        <taxon>eudicotyledons</taxon>
        <taxon>Gunneridae</taxon>
        <taxon>Pentapetalae</taxon>
        <taxon>rosids</taxon>
        <taxon>fabids</taxon>
        <taxon>Malpighiales</taxon>
        <taxon>Euphorbiaceae</taxon>
        <taxon>Crotonoideae</taxon>
        <taxon>Manihoteae</taxon>
        <taxon>Manihot</taxon>
    </lineage>
</organism>
<proteinExistence type="predicted"/>
<dbReference type="EMBL" id="CM004393">
    <property type="protein sequence ID" value="KAG8650402.1"/>
    <property type="molecule type" value="Genomic_DNA"/>
</dbReference>
<protein>
    <submittedName>
        <fullName evidence="1">Uncharacterized protein</fullName>
    </submittedName>
</protein>
<dbReference type="Proteomes" id="UP000091857">
    <property type="component" value="Chromosome 7"/>
</dbReference>
<gene>
    <name evidence="1" type="ORF">MANES_07G036200v8</name>
</gene>
<comment type="caution">
    <text evidence="1">The sequence shown here is derived from an EMBL/GenBank/DDBJ whole genome shotgun (WGS) entry which is preliminary data.</text>
</comment>
<evidence type="ECO:0000313" key="2">
    <source>
        <dbReference type="Proteomes" id="UP000091857"/>
    </source>
</evidence>
<accession>A0ACB7HCB6</accession>